<dbReference type="PANTHER" id="PTHR33186">
    <property type="entry name" value="OS10G0136150 PROTEIN-RELATED"/>
    <property type="match status" value="1"/>
</dbReference>
<accession>A0A453MYD6</accession>
<keyword evidence="2" id="KW-1185">Reference proteome</keyword>
<dbReference type="Proteomes" id="UP000015105">
    <property type="component" value="Chromosome 6D"/>
</dbReference>
<reference evidence="2" key="1">
    <citation type="journal article" date="2014" name="Science">
        <title>Ancient hybridizations among the ancestral genomes of bread wheat.</title>
        <authorList>
            <consortium name="International Wheat Genome Sequencing Consortium,"/>
            <person name="Marcussen T."/>
            <person name="Sandve S.R."/>
            <person name="Heier L."/>
            <person name="Spannagl M."/>
            <person name="Pfeifer M."/>
            <person name="Jakobsen K.S."/>
            <person name="Wulff B.B."/>
            <person name="Steuernagel B."/>
            <person name="Mayer K.F."/>
            <person name="Olsen O.A."/>
        </authorList>
    </citation>
    <scope>NUCLEOTIDE SEQUENCE [LARGE SCALE GENOMIC DNA]</scope>
    <source>
        <strain evidence="2">cv. AL8/78</strain>
    </source>
</reference>
<reference evidence="2" key="2">
    <citation type="journal article" date="2017" name="Nat. Plants">
        <title>The Aegilops tauschii genome reveals multiple impacts of transposons.</title>
        <authorList>
            <person name="Zhao G."/>
            <person name="Zou C."/>
            <person name="Li K."/>
            <person name="Wang K."/>
            <person name="Li T."/>
            <person name="Gao L."/>
            <person name="Zhang X."/>
            <person name="Wang H."/>
            <person name="Yang Z."/>
            <person name="Liu X."/>
            <person name="Jiang W."/>
            <person name="Mao L."/>
            <person name="Kong X."/>
            <person name="Jiao Y."/>
            <person name="Jia J."/>
        </authorList>
    </citation>
    <scope>NUCLEOTIDE SEQUENCE [LARGE SCALE GENOMIC DNA]</scope>
    <source>
        <strain evidence="2">cv. AL8/78</strain>
    </source>
</reference>
<reference evidence="1" key="4">
    <citation type="submission" date="2019-03" db="UniProtKB">
        <authorList>
            <consortium name="EnsemblPlants"/>
        </authorList>
    </citation>
    <scope>IDENTIFICATION</scope>
</reference>
<organism evidence="1 2">
    <name type="scientific">Aegilops tauschii subsp. strangulata</name>
    <name type="common">Goatgrass</name>
    <dbReference type="NCBI Taxonomy" id="200361"/>
    <lineage>
        <taxon>Eukaryota</taxon>
        <taxon>Viridiplantae</taxon>
        <taxon>Streptophyta</taxon>
        <taxon>Embryophyta</taxon>
        <taxon>Tracheophyta</taxon>
        <taxon>Spermatophyta</taxon>
        <taxon>Magnoliopsida</taxon>
        <taxon>Liliopsida</taxon>
        <taxon>Poales</taxon>
        <taxon>Poaceae</taxon>
        <taxon>BOP clade</taxon>
        <taxon>Pooideae</taxon>
        <taxon>Triticodae</taxon>
        <taxon>Triticeae</taxon>
        <taxon>Triticinae</taxon>
        <taxon>Aegilops</taxon>
    </lineage>
</organism>
<reference evidence="1" key="5">
    <citation type="journal article" date="2021" name="G3 (Bethesda)">
        <title>Aegilops tauschii genome assembly Aet v5.0 features greater sequence contiguity and improved annotation.</title>
        <authorList>
            <person name="Wang L."/>
            <person name="Zhu T."/>
            <person name="Rodriguez J.C."/>
            <person name="Deal K.R."/>
            <person name="Dubcovsky J."/>
            <person name="McGuire P.E."/>
            <person name="Lux T."/>
            <person name="Spannagl M."/>
            <person name="Mayer K.F.X."/>
            <person name="Baldrich P."/>
            <person name="Meyers B.C."/>
            <person name="Huo N."/>
            <person name="Gu Y.Q."/>
            <person name="Zhou H."/>
            <person name="Devos K.M."/>
            <person name="Bennetzen J.L."/>
            <person name="Unver T."/>
            <person name="Budak H."/>
            <person name="Gulick P.J."/>
            <person name="Galiba G."/>
            <person name="Kalapos B."/>
            <person name="Nelson D.R."/>
            <person name="Li P."/>
            <person name="You F.M."/>
            <person name="Luo M.C."/>
            <person name="Dvorak J."/>
        </authorList>
    </citation>
    <scope>NUCLEOTIDE SEQUENCE [LARGE SCALE GENOMIC DNA]</scope>
    <source>
        <strain evidence="1">cv. AL8/78</strain>
    </source>
</reference>
<evidence type="ECO:0008006" key="3">
    <source>
        <dbReference type="Google" id="ProtNLM"/>
    </source>
</evidence>
<proteinExistence type="predicted"/>
<sequence>GFTVQLWKRKHDFDGVASWGMERTIELDKLLSMDSEDSLTIQGYAEDNNLAFLWTGRSVFMVKLEPFQCEKLLDTNKWDRYYPFETVYAAGYLDLYSVAEIQELASSMWIHQFSIPHCSCEDQRSMLHAWSTRKWNRRIDR</sequence>
<evidence type="ECO:0000313" key="1">
    <source>
        <dbReference type="EnsemblPlants" id="AET6Gv20147300.21"/>
    </source>
</evidence>
<reference evidence="1" key="3">
    <citation type="journal article" date="2017" name="Nature">
        <title>Genome sequence of the progenitor of the wheat D genome Aegilops tauschii.</title>
        <authorList>
            <person name="Luo M.C."/>
            <person name="Gu Y.Q."/>
            <person name="Puiu D."/>
            <person name="Wang H."/>
            <person name="Twardziok S.O."/>
            <person name="Deal K.R."/>
            <person name="Huo N."/>
            <person name="Zhu T."/>
            <person name="Wang L."/>
            <person name="Wang Y."/>
            <person name="McGuire P.E."/>
            <person name="Liu S."/>
            <person name="Long H."/>
            <person name="Ramasamy R.K."/>
            <person name="Rodriguez J.C."/>
            <person name="Van S.L."/>
            <person name="Yuan L."/>
            <person name="Wang Z."/>
            <person name="Xia Z."/>
            <person name="Xiao L."/>
            <person name="Anderson O.D."/>
            <person name="Ouyang S."/>
            <person name="Liang Y."/>
            <person name="Zimin A.V."/>
            <person name="Pertea G."/>
            <person name="Qi P."/>
            <person name="Bennetzen J.L."/>
            <person name="Dai X."/>
            <person name="Dawson M.W."/>
            <person name="Muller H.G."/>
            <person name="Kugler K."/>
            <person name="Rivarola-Duarte L."/>
            <person name="Spannagl M."/>
            <person name="Mayer K.F.X."/>
            <person name="Lu F.H."/>
            <person name="Bevan M.W."/>
            <person name="Leroy P."/>
            <person name="Li P."/>
            <person name="You F.M."/>
            <person name="Sun Q."/>
            <person name="Liu Z."/>
            <person name="Lyons E."/>
            <person name="Wicker T."/>
            <person name="Salzberg S.L."/>
            <person name="Devos K.M."/>
            <person name="Dvorak J."/>
        </authorList>
    </citation>
    <scope>NUCLEOTIDE SEQUENCE [LARGE SCALE GENOMIC DNA]</scope>
    <source>
        <strain evidence="1">cv. AL8/78</strain>
    </source>
</reference>
<dbReference type="PANTHER" id="PTHR33186:SF13">
    <property type="entry name" value="OS10G0138300 PROTEIN"/>
    <property type="match status" value="1"/>
</dbReference>
<dbReference type="EnsemblPlants" id="AET6Gv20147300.21">
    <property type="protein sequence ID" value="AET6Gv20147300.21"/>
    <property type="gene ID" value="AET6Gv20147300"/>
</dbReference>
<dbReference type="Gramene" id="AET6Gv20147300.21">
    <property type="protein sequence ID" value="AET6Gv20147300.21"/>
    <property type="gene ID" value="AET6Gv20147300"/>
</dbReference>
<evidence type="ECO:0000313" key="2">
    <source>
        <dbReference type="Proteomes" id="UP000015105"/>
    </source>
</evidence>
<protein>
    <recommendedName>
        <fullName evidence="3">F-box associated domain-containing protein</fullName>
    </recommendedName>
</protein>
<dbReference type="AlphaFoldDB" id="A0A453MYD6"/>
<name>A0A453MYD6_AEGTS</name>